<dbReference type="PANTHER" id="PTHR14950">
    <property type="entry name" value="DICER-RELATED"/>
    <property type="match status" value="1"/>
</dbReference>
<gene>
    <name evidence="4" type="ORF">M0R45_015329</name>
</gene>
<evidence type="ECO:0000256" key="2">
    <source>
        <dbReference type="SAM" id="MobiDB-lite"/>
    </source>
</evidence>
<dbReference type="CDD" id="cd00593">
    <property type="entry name" value="RIBOc"/>
    <property type="match status" value="1"/>
</dbReference>
<dbReference type="PANTHER" id="PTHR14950:SF49">
    <property type="entry name" value="RIBONUCLEASE 3-LIKE PROTEIN 2-RELATED"/>
    <property type="match status" value="1"/>
</dbReference>
<dbReference type="GO" id="GO:0005634">
    <property type="term" value="C:nucleus"/>
    <property type="evidence" value="ECO:0007669"/>
    <property type="project" value="TreeGrafter"/>
</dbReference>
<feature type="region of interest" description="Disordered" evidence="2">
    <location>
        <begin position="1"/>
        <end position="24"/>
    </location>
</feature>
<dbReference type="Gene3D" id="1.10.1520.10">
    <property type="entry name" value="Ribonuclease III domain"/>
    <property type="match status" value="1"/>
</dbReference>
<dbReference type="AlphaFoldDB" id="A0AAW1XQC7"/>
<evidence type="ECO:0000256" key="1">
    <source>
        <dbReference type="ARBA" id="ARBA00022801"/>
    </source>
</evidence>
<proteinExistence type="predicted"/>
<dbReference type="PROSITE" id="PS50142">
    <property type="entry name" value="RNASE_3_2"/>
    <property type="match status" value="1"/>
</dbReference>
<comment type="caution">
    <text evidence="4">The sequence shown here is derived from an EMBL/GenBank/DDBJ whole genome shotgun (WGS) entry which is preliminary data.</text>
</comment>
<feature type="domain" description="RNase III" evidence="3">
    <location>
        <begin position="35"/>
        <end position="126"/>
    </location>
</feature>
<sequence length="126" mass="14554">MNPRLNLKVSTVTPLDHTPSPEMKKNQWKPWSGSYLYHKYPEIAQGYLTLLRKANVNTENFARVAVRHKLDTYLRCTAPDVDDQVRKFIEVVDREDQEKTLVYQEYMKAPKVLADIVASVAAAIYV</sequence>
<reference evidence="4 5" key="1">
    <citation type="journal article" date="2023" name="G3 (Bethesda)">
        <title>A chromosome-length genome assembly and annotation of blackberry (Rubus argutus, cv. 'Hillquist').</title>
        <authorList>
            <person name="Bruna T."/>
            <person name="Aryal R."/>
            <person name="Dudchenko O."/>
            <person name="Sargent D.J."/>
            <person name="Mead D."/>
            <person name="Buti M."/>
            <person name="Cavallini A."/>
            <person name="Hytonen T."/>
            <person name="Andres J."/>
            <person name="Pham M."/>
            <person name="Weisz D."/>
            <person name="Mascagni F."/>
            <person name="Usai G."/>
            <person name="Natali L."/>
            <person name="Bassil N."/>
            <person name="Fernandez G.E."/>
            <person name="Lomsadze A."/>
            <person name="Armour M."/>
            <person name="Olukolu B."/>
            <person name="Poorten T."/>
            <person name="Britton C."/>
            <person name="Davik J."/>
            <person name="Ashrafi H."/>
            <person name="Aiden E.L."/>
            <person name="Borodovsky M."/>
            <person name="Worthington M."/>
        </authorList>
    </citation>
    <scope>NUCLEOTIDE SEQUENCE [LARGE SCALE GENOMIC DNA]</scope>
    <source>
        <tissue evidence="4">Leaf</tissue>
    </source>
</reference>
<evidence type="ECO:0000259" key="3">
    <source>
        <dbReference type="PROSITE" id="PS50142"/>
    </source>
</evidence>
<dbReference type="Pfam" id="PF00636">
    <property type="entry name" value="Ribonuclease_3"/>
    <property type="match status" value="1"/>
</dbReference>
<dbReference type="Proteomes" id="UP001457282">
    <property type="component" value="Unassembled WGS sequence"/>
</dbReference>
<accession>A0AAW1XQC7</accession>
<dbReference type="GO" id="GO:0005737">
    <property type="term" value="C:cytoplasm"/>
    <property type="evidence" value="ECO:0007669"/>
    <property type="project" value="TreeGrafter"/>
</dbReference>
<dbReference type="GO" id="GO:0004525">
    <property type="term" value="F:ribonuclease III activity"/>
    <property type="evidence" value="ECO:0007669"/>
    <property type="project" value="InterPro"/>
</dbReference>
<keyword evidence="5" id="KW-1185">Reference proteome</keyword>
<dbReference type="GO" id="GO:0030422">
    <property type="term" value="P:siRNA processing"/>
    <property type="evidence" value="ECO:0007669"/>
    <property type="project" value="TreeGrafter"/>
</dbReference>
<dbReference type="EMBL" id="JBEDUW010000003">
    <property type="protein sequence ID" value="KAK9938601.1"/>
    <property type="molecule type" value="Genomic_DNA"/>
</dbReference>
<dbReference type="InterPro" id="IPR000999">
    <property type="entry name" value="RNase_III_dom"/>
</dbReference>
<evidence type="ECO:0000313" key="4">
    <source>
        <dbReference type="EMBL" id="KAK9938601.1"/>
    </source>
</evidence>
<keyword evidence="1" id="KW-0378">Hydrolase</keyword>
<name>A0AAW1XQC7_RUBAR</name>
<dbReference type="InterPro" id="IPR036389">
    <property type="entry name" value="RNase_III_sf"/>
</dbReference>
<organism evidence="4 5">
    <name type="scientific">Rubus argutus</name>
    <name type="common">Southern blackberry</name>
    <dbReference type="NCBI Taxonomy" id="59490"/>
    <lineage>
        <taxon>Eukaryota</taxon>
        <taxon>Viridiplantae</taxon>
        <taxon>Streptophyta</taxon>
        <taxon>Embryophyta</taxon>
        <taxon>Tracheophyta</taxon>
        <taxon>Spermatophyta</taxon>
        <taxon>Magnoliopsida</taxon>
        <taxon>eudicotyledons</taxon>
        <taxon>Gunneridae</taxon>
        <taxon>Pentapetalae</taxon>
        <taxon>rosids</taxon>
        <taxon>fabids</taxon>
        <taxon>Rosales</taxon>
        <taxon>Rosaceae</taxon>
        <taxon>Rosoideae</taxon>
        <taxon>Rosoideae incertae sedis</taxon>
        <taxon>Rubus</taxon>
    </lineage>
</organism>
<dbReference type="SUPFAM" id="SSF69065">
    <property type="entry name" value="RNase III domain-like"/>
    <property type="match status" value="1"/>
</dbReference>
<dbReference type="GO" id="GO:0003723">
    <property type="term" value="F:RNA binding"/>
    <property type="evidence" value="ECO:0007669"/>
    <property type="project" value="TreeGrafter"/>
</dbReference>
<evidence type="ECO:0000313" key="5">
    <source>
        <dbReference type="Proteomes" id="UP001457282"/>
    </source>
</evidence>
<protein>
    <recommendedName>
        <fullName evidence="3">RNase III domain-containing protein</fullName>
    </recommendedName>
</protein>